<dbReference type="Proteomes" id="UP000494162">
    <property type="component" value="Unassembled WGS sequence"/>
</dbReference>
<sequence>MKQTMRVKPVEGRIVRDPVRGDDLPIEGRQVPRNVYWWRCVQAGDVIETDEPSDEREAPGSADTDGAASVPSGTGQAKVTKGGKG</sequence>
<dbReference type="InterPro" id="IPR024400">
    <property type="entry name" value="DUF2635"/>
</dbReference>
<accession>A0A6P2QTW8</accession>
<dbReference type="RefSeq" id="WP_254596453.1">
    <property type="nucleotide sequence ID" value="NZ_CABVPP010000076.1"/>
</dbReference>
<evidence type="ECO:0000313" key="3">
    <source>
        <dbReference type="Proteomes" id="UP000494162"/>
    </source>
</evidence>
<organism evidence="2 3">
    <name type="scientific">Burkholderia pseudomultivorans</name>
    <dbReference type="NCBI Taxonomy" id="1207504"/>
    <lineage>
        <taxon>Bacteria</taxon>
        <taxon>Pseudomonadati</taxon>
        <taxon>Pseudomonadota</taxon>
        <taxon>Betaproteobacteria</taxon>
        <taxon>Burkholderiales</taxon>
        <taxon>Burkholderiaceae</taxon>
        <taxon>Burkholderia</taxon>
        <taxon>Burkholderia cepacia complex</taxon>
    </lineage>
</organism>
<dbReference type="GeneID" id="93173212"/>
<gene>
    <name evidence="2" type="ORF">BPS26883_06149</name>
</gene>
<proteinExistence type="predicted"/>
<feature type="region of interest" description="Disordered" evidence="1">
    <location>
        <begin position="46"/>
        <end position="85"/>
    </location>
</feature>
<evidence type="ECO:0008006" key="4">
    <source>
        <dbReference type="Google" id="ProtNLM"/>
    </source>
</evidence>
<dbReference type="EMBL" id="CABVPP010000076">
    <property type="protein sequence ID" value="VWC26331.1"/>
    <property type="molecule type" value="Genomic_DNA"/>
</dbReference>
<evidence type="ECO:0000256" key="1">
    <source>
        <dbReference type="SAM" id="MobiDB-lite"/>
    </source>
</evidence>
<protein>
    <recommendedName>
        <fullName evidence="4">DUF2635 domain-containing protein</fullName>
    </recommendedName>
</protein>
<dbReference type="AlphaFoldDB" id="A0A6P2QTW8"/>
<reference evidence="2 3" key="1">
    <citation type="submission" date="2019-09" db="EMBL/GenBank/DDBJ databases">
        <authorList>
            <person name="Depoorter E."/>
        </authorList>
    </citation>
    <scope>NUCLEOTIDE SEQUENCE [LARGE SCALE GENOMIC DNA]</scope>
    <source>
        <strain evidence="2">LMG 26883</strain>
    </source>
</reference>
<evidence type="ECO:0000313" key="2">
    <source>
        <dbReference type="EMBL" id="VWC26331.1"/>
    </source>
</evidence>
<name>A0A6P2QTW8_9BURK</name>
<dbReference type="Pfam" id="PF10948">
    <property type="entry name" value="DUF2635"/>
    <property type="match status" value="1"/>
</dbReference>